<organism evidence="1 2">
    <name type="scientific">Streptomyces liangshanensis</name>
    <dbReference type="NCBI Taxonomy" id="2717324"/>
    <lineage>
        <taxon>Bacteria</taxon>
        <taxon>Bacillati</taxon>
        <taxon>Actinomycetota</taxon>
        <taxon>Actinomycetes</taxon>
        <taxon>Kitasatosporales</taxon>
        <taxon>Streptomycetaceae</taxon>
        <taxon>Streptomyces</taxon>
    </lineage>
</organism>
<dbReference type="SUPFAM" id="SSF160113">
    <property type="entry name" value="YegP-like"/>
    <property type="match status" value="1"/>
</dbReference>
<dbReference type="KEGG" id="slia:HA039_07580"/>
<reference evidence="1 2" key="1">
    <citation type="submission" date="2020-03" db="EMBL/GenBank/DDBJ databases">
        <title>A novel species.</title>
        <authorList>
            <person name="Gao J."/>
        </authorList>
    </citation>
    <scope>NUCLEOTIDE SEQUENCE [LARGE SCALE GENOMIC DNA]</scope>
    <source>
        <strain evidence="1 2">QMT-12</strain>
    </source>
</reference>
<dbReference type="RefSeq" id="WP_167025671.1">
    <property type="nucleotide sequence ID" value="NZ_CP050177.1"/>
</dbReference>
<evidence type="ECO:0000313" key="2">
    <source>
        <dbReference type="Proteomes" id="UP000501179"/>
    </source>
</evidence>
<evidence type="ECO:0000313" key="1">
    <source>
        <dbReference type="EMBL" id="QIQ02176.1"/>
    </source>
</evidence>
<evidence type="ECO:0008006" key="3">
    <source>
        <dbReference type="Google" id="ProtNLM"/>
    </source>
</evidence>
<keyword evidence="2" id="KW-1185">Reference proteome</keyword>
<dbReference type="EMBL" id="CP050177">
    <property type="protein sequence ID" value="QIQ02176.1"/>
    <property type="molecule type" value="Genomic_DNA"/>
</dbReference>
<sequence length="133" mass="13928">MKRSDGLGGATTAGGARCQIDTDPAGGFGWRLIAYNGRVVGVSADTFEDSAACARAFAEMCSQVDKVAGGVQHGPGGDGWAWWLRLPDGTVVAASSRTYERYSTCRAALGRFVGLIGHFALVEDELGEPGETR</sequence>
<dbReference type="Gene3D" id="2.30.29.80">
    <property type="match status" value="1"/>
</dbReference>
<proteinExistence type="predicted"/>
<dbReference type="AlphaFoldDB" id="A0A6G9GVS4"/>
<dbReference type="InterPro" id="IPR036913">
    <property type="entry name" value="YegP-like_sf"/>
</dbReference>
<dbReference type="Proteomes" id="UP000501179">
    <property type="component" value="Chromosome"/>
</dbReference>
<accession>A0A6G9GVS4</accession>
<name>A0A6G9GVS4_9ACTN</name>
<protein>
    <recommendedName>
        <fullName evidence="3">DUF1508 domain-containing protein</fullName>
    </recommendedName>
</protein>
<gene>
    <name evidence="1" type="ORF">HA039_07580</name>
</gene>